<dbReference type="Pfam" id="PF05185">
    <property type="entry name" value="PRMT5"/>
    <property type="match status" value="1"/>
</dbReference>
<feature type="site" description="Critical for specifying symmetric addition of methyl groups" evidence="7">
    <location>
        <position position="334"/>
    </location>
</feature>
<name>A0A292Q1A7_9PEZI</name>
<proteinExistence type="inferred from homology"/>
<dbReference type="InterPro" id="IPR007857">
    <property type="entry name" value="Arg_MeTrfase_PRMT5"/>
</dbReference>
<dbReference type="GO" id="GO:0032259">
    <property type="term" value="P:methylation"/>
    <property type="evidence" value="ECO:0007669"/>
    <property type="project" value="UniProtKB-KW"/>
</dbReference>
<evidence type="ECO:0000256" key="4">
    <source>
        <dbReference type="PIRNR" id="PIRNR015894"/>
    </source>
</evidence>
<protein>
    <recommendedName>
        <fullName evidence="4">Protein arginine N-methyltransferase</fullName>
    </recommendedName>
</protein>
<dbReference type="Gene3D" id="2.70.160.11">
    <property type="entry name" value="Hnrnp arginine n-methyltransferase1"/>
    <property type="match status" value="1"/>
</dbReference>
<dbReference type="AlphaFoldDB" id="A0A292Q1A7"/>
<dbReference type="InterPro" id="IPR029063">
    <property type="entry name" value="SAM-dependent_MTases_sf"/>
</dbReference>
<feature type="active site" description="Proton donor/acceptor" evidence="5">
    <location>
        <position position="446"/>
    </location>
</feature>
<keyword evidence="3 4" id="KW-0949">S-adenosyl-L-methionine</keyword>
<evidence type="ECO:0000259" key="10">
    <source>
        <dbReference type="Pfam" id="PF17286"/>
    </source>
</evidence>
<dbReference type="InterPro" id="IPR035075">
    <property type="entry name" value="PRMT5"/>
</dbReference>
<gene>
    <name evidence="11" type="ORF">GSTUAT00002305001</name>
</gene>
<dbReference type="PANTHER" id="PTHR10738:SF0">
    <property type="entry name" value="PROTEIN ARGININE N-METHYLTRANSFERASE 5"/>
    <property type="match status" value="1"/>
</dbReference>
<evidence type="ECO:0000256" key="2">
    <source>
        <dbReference type="ARBA" id="ARBA00022679"/>
    </source>
</evidence>
<evidence type="ECO:0000259" key="8">
    <source>
        <dbReference type="Pfam" id="PF05185"/>
    </source>
</evidence>
<comment type="similarity">
    <text evidence="4">Belongs to the class I-like SAM-binding methyltransferase superfamily.</text>
</comment>
<feature type="binding site" evidence="6">
    <location>
        <position position="331"/>
    </location>
    <ligand>
        <name>S-adenosyl-L-methionine</name>
        <dbReference type="ChEBI" id="CHEBI:59789"/>
    </ligand>
</feature>
<evidence type="ECO:0000259" key="9">
    <source>
        <dbReference type="Pfam" id="PF17285"/>
    </source>
</evidence>
<dbReference type="GO" id="GO:0005634">
    <property type="term" value="C:nucleus"/>
    <property type="evidence" value="ECO:0007669"/>
    <property type="project" value="TreeGrafter"/>
</dbReference>
<feature type="active site" description="Proton donor/acceptor" evidence="5">
    <location>
        <position position="437"/>
    </location>
</feature>
<dbReference type="Pfam" id="PF17285">
    <property type="entry name" value="PRMT5_TIM"/>
    <property type="match status" value="1"/>
</dbReference>
<dbReference type="InterPro" id="IPR025799">
    <property type="entry name" value="Arg_MeTrfase"/>
</dbReference>
<dbReference type="Gene3D" id="3.40.50.150">
    <property type="entry name" value="Vaccinia Virus protein VP39"/>
    <property type="match status" value="1"/>
</dbReference>
<accession>A0A292Q1A7</accession>
<evidence type="ECO:0000256" key="3">
    <source>
        <dbReference type="ARBA" id="ARBA00022691"/>
    </source>
</evidence>
<organism evidence="11 12">
    <name type="scientific">Tuber aestivum</name>
    <name type="common">summer truffle</name>
    <dbReference type="NCBI Taxonomy" id="59557"/>
    <lineage>
        <taxon>Eukaryota</taxon>
        <taxon>Fungi</taxon>
        <taxon>Dikarya</taxon>
        <taxon>Ascomycota</taxon>
        <taxon>Pezizomycotina</taxon>
        <taxon>Pezizomycetes</taxon>
        <taxon>Pezizales</taxon>
        <taxon>Tuberaceae</taxon>
        <taxon>Tuber</taxon>
    </lineage>
</organism>
<keyword evidence="2 4" id="KW-0808">Transferase</keyword>
<feature type="domain" description="PRMT5 TIM barrel" evidence="9">
    <location>
        <begin position="39"/>
        <end position="297"/>
    </location>
</feature>
<dbReference type="Proteomes" id="UP001412239">
    <property type="component" value="Unassembled WGS sequence"/>
</dbReference>
<feature type="binding site" evidence="6">
    <location>
        <begin position="421"/>
        <end position="422"/>
    </location>
    <ligand>
        <name>S-adenosyl-L-methionine</name>
        <dbReference type="ChEBI" id="CHEBI:59789"/>
    </ligand>
</feature>
<dbReference type="Pfam" id="PF17286">
    <property type="entry name" value="PRMT5_C"/>
    <property type="match status" value="1"/>
</dbReference>
<dbReference type="Gene3D" id="3.20.20.150">
    <property type="entry name" value="Divalent-metal-dependent TIM barrel enzymes"/>
    <property type="match status" value="1"/>
</dbReference>
<dbReference type="PROSITE" id="PS51678">
    <property type="entry name" value="SAM_MT_PRMT"/>
    <property type="match status" value="1"/>
</dbReference>
<evidence type="ECO:0000256" key="1">
    <source>
        <dbReference type="ARBA" id="ARBA00022603"/>
    </source>
</evidence>
<dbReference type="PIRSF" id="PIRSF015894">
    <property type="entry name" value="Skb1_MeTrfase"/>
    <property type="match status" value="1"/>
</dbReference>
<dbReference type="InterPro" id="IPR035247">
    <property type="entry name" value="PRMT5_TIM"/>
</dbReference>
<sequence>MDAHQPTDPGASLWYIGNHLPTPDLTISGQTLEDETAQGYDMITTFITNTNFRSRINQVLLNATAEKRTHMRIDSLDAEEVTVHPGDHISQVIGFVSPWLEFDSDDLLVSHVSKQALLYELDYAGFCGIGNVVISGPRKKENVPRFAQIISTALSANGYAHLLILLPLAEKPSCTAEGDEYDEFSAWDTWNTIRTVCKYNPRLSLALQIPAELPTLHVINRWFAEPIRVVLLSSSTFSPNPTGYPALSKLHQALLTKYTKQRPTPFILLSDQRVVVNEKVRYEPTSYLVYIRHLQKNQPPQSTVERYSSGYQDYLQTPLQPLSDNLESITYEVFEKDPVKYDQYEKAIKLALDARDAASSTVVAVVGAGRGPLVSRALRAAQASGRAIMLFAIEKNPNAYVHLLRHNRDTWNGQVTVIKSDMRSWNPPFAVDILVSELLGSFGDNELSPECLDGVQRVLNPSGGISIPVSYSAHFTPIMAPKIHADISSRKNDSEAAETPYVVMLQSFEMLAEQKYIHRAWEFTHPLPPNVLSDSAALGGGLIGLGDGGNDHNARKCKATFKVPRRGVVHGLAGYFESVLYGDVELSTRPDTIDMKSKDMISWFPIFFPLKAPLHVPDNCELDVCIWRQTSERKVWYEWVVEAFFRNGGQRCCLGATDLHSSKQNGCLM</sequence>
<feature type="domain" description="PRMT5 oligomerisation" evidence="10">
    <location>
        <begin position="470"/>
        <end position="668"/>
    </location>
</feature>
<dbReference type="GO" id="GO:0006355">
    <property type="term" value="P:regulation of DNA-templated transcription"/>
    <property type="evidence" value="ECO:0007669"/>
    <property type="project" value="TreeGrafter"/>
</dbReference>
<dbReference type="InterPro" id="IPR035248">
    <property type="entry name" value="PRMT5_C"/>
</dbReference>
<evidence type="ECO:0000256" key="5">
    <source>
        <dbReference type="PIRSR" id="PIRSR015894-1"/>
    </source>
</evidence>
<reference evidence="11" key="1">
    <citation type="submission" date="2015-10" db="EMBL/GenBank/DDBJ databases">
        <authorList>
            <person name="Regsiter A."/>
            <person name="william w."/>
        </authorList>
    </citation>
    <scope>NUCLEOTIDE SEQUENCE</scope>
    <source>
        <strain evidence="11">Montdore</strain>
    </source>
</reference>
<dbReference type="GO" id="GO:0005829">
    <property type="term" value="C:cytosol"/>
    <property type="evidence" value="ECO:0007669"/>
    <property type="project" value="TreeGrafter"/>
</dbReference>
<dbReference type="SUPFAM" id="SSF53335">
    <property type="entry name" value="S-adenosyl-L-methionine-dependent methyltransferases"/>
    <property type="match status" value="1"/>
</dbReference>
<feature type="binding site" evidence="6">
    <location>
        <position position="394"/>
    </location>
    <ligand>
        <name>S-adenosyl-L-methionine</name>
        <dbReference type="ChEBI" id="CHEBI:59789"/>
    </ligand>
</feature>
<dbReference type="GO" id="GO:0016274">
    <property type="term" value="F:protein-arginine N-methyltransferase activity"/>
    <property type="evidence" value="ECO:0007669"/>
    <property type="project" value="InterPro"/>
</dbReference>
<keyword evidence="1 4" id="KW-0489">Methyltransferase</keyword>
<evidence type="ECO:0000256" key="6">
    <source>
        <dbReference type="PIRSR" id="PIRSR015894-2"/>
    </source>
</evidence>
<evidence type="ECO:0000313" key="12">
    <source>
        <dbReference type="Proteomes" id="UP001412239"/>
    </source>
</evidence>
<feature type="domain" description="PRMT5 arginine-N-methyltransferase" evidence="8">
    <location>
        <begin position="304"/>
        <end position="467"/>
    </location>
</feature>
<dbReference type="FunFam" id="3.40.50.150:FF:000149">
    <property type="entry name" value="Protein arginine N-methyltransferase"/>
    <property type="match status" value="1"/>
</dbReference>
<evidence type="ECO:0000313" key="11">
    <source>
        <dbReference type="EMBL" id="CUS13596.1"/>
    </source>
</evidence>
<evidence type="ECO:0000256" key="7">
    <source>
        <dbReference type="PIRSR" id="PIRSR015894-3"/>
    </source>
</evidence>
<dbReference type="PANTHER" id="PTHR10738">
    <property type="entry name" value="PROTEIN ARGININE N-METHYLTRANSFERASE 5"/>
    <property type="match status" value="1"/>
</dbReference>
<keyword evidence="12" id="KW-1185">Reference proteome</keyword>
<feature type="binding site" evidence="6">
    <location>
        <begin position="340"/>
        <end position="341"/>
    </location>
    <ligand>
        <name>S-adenosyl-L-methionine</name>
        <dbReference type="ChEBI" id="CHEBI:59789"/>
    </ligand>
</feature>
<dbReference type="EMBL" id="LN890970">
    <property type="protein sequence ID" value="CUS13596.1"/>
    <property type="molecule type" value="Genomic_DNA"/>
</dbReference>